<evidence type="ECO:0000259" key="2">
    <source>
        <dbReference type="PROSITE" id="PS50994"/>
    </source>
</evidence>
<reference evidence="3 4" key="1">
    <citation type="submission" date="2016-10" db="EMBL/GenBank/DDBJ databases">
        <authorList>
            <person name="de Groot N.N."/>
        </authorList>
    </citation>
    <scope>NUCLEOTIDE SEQUENCE [LARGE SCALE GENOMIC DNA]</scope>
    <source>
        <strain evidence="3 4">HLD2</strain>
    </source>
</reference>
<dbReference type="GO" id="GO:0003676">
    <property type="term" value="F:nucleic acid binding"/>
    <property type="evidence" value="ECO:0007669"/>
    <property type="project" value="InterPro"/>
</dbReference>
<dbReference type="InterPro" id="IPR015378">
    <property type="entry name" value="Transposase-like_Mu_C"/>
</dbReference>
<protein>
    <submittedName>
        <fullName evidence="3">Putative transposase</fullName>
    </submittedName>
</protein>
<name>A0A1G5QSZ1_9GAMM</name>
<dbReference type="SUPFAM" id="SSF46689">
    <property type="entry name" value="Homeodomain-like"/>
    <property type="match status" value="1"/>
</dbReference>
<accession>A0A1G5QSZ1</accession>
<proteinExistence type="predicted"/>
<dbReference type="InterPro" id="IPR009057">
    <property type="entry name" value="Homeodomain-like_sf"/>
</dbReference>
<dbReference type="Gene3D" id="3.30.420.10">
    <property type="entry name" value="Ribonuclease H-like superfamily/Ribonuclease H"/>
    <property type="match status" value="1"/>
</dbReference>
<sequence>MASLDLKPGSEVSYRGKNHRILRPVDLSSVLALEIQTGEKRTVPVAELTPRATDQPQTLPEAADLAALSEKEWEIAKERYETIKPLLDAENRTEAMVDEAAGEAGVHTVTLYRWIQRFESTGKVSALVRVPRSGGRGRSRLSPDVETVLVATIEEDYLRAEKPNIEHTAEEVERRCRNAGLKAPHPNTVRNRIKLISEKEKVKRRKGPKAARIFEPLKGRYPDAHWPLSVIQIDHTKLDVILVDDIHRLPIGRPWITIAIDVFSRMVTGFYIAFEPPSAMSVGLCLAHSILPKDEWLSDHDINTPWPIWGLMRKVHADNAREFRGTMLSKACSEYGIDLEWRPVKKPQYGAHIERLLGTLNNRIHGLPGTTSSNTKSRGDYPAEQKAVFTLNEFEAWLGILIVEAYHQREHSQLLTSPVGKFEQGIFGTGDTPGCGLPDRIIDEDRLRIDLMPYEIRTVQPYGLLIDDIHYFSDVLRPWVHATDPENDNQKRKFVIRRDPRDISQVYFYDPELNQHFLIPYRDNSRPAITLWELREVRRRLKEEGRKHIDENAIFEAYNRMKEIEQNATRETKKVRRANQRQRSAKRQPKPKAPVSRFEVPSAKILETPATEEPDILDDADIEPFEVDGFDYD</sequence>
<dbReference type="Pfam" id="PF09299">
    <property type="entry name" value="Mu-transpos_C"/>
    <property type="match status" value="1"/>
</dbReference>
<feature type="domain" description="Integrase catalytic" evidence="2">
    <location>
        <begin position="223"/>
        <end position="426"/>
    </location>
</feature>
<dbReference type="Pfam" id="PF09039">
    <property type="entry name" value="HTH_Tnp_Mu_2"/>
    <property type="match status" value="1"/>
</dbReference>
<dbReference type="InterPro" id="IPR001584">
    <property type="entry name" value="Integrase_cat-core"/>
</dbReference>
<dbReference type="InterPro" id="IPR036397">
    <property type="entry name" value="RNaseH_sf"/>
</dbReference>
<dbReference type="InterPro" id="IPR015126">
    <property type="entry name" value="Mu_I-gamma"/>
</dbReference>
<evidence type="ECO:0000256" key="1">
    <source>
        <dbReference type="SAM" id="MobiDB-lite"/>
    </source>
</evidence>
<feature type="compositionally biased region" description="Acidic residues" evidence="1">
    <location>
        <begin position="610"/>
        <end position="621"/>
    </location>
</feature>
<keyword evidence="4" id="KW-1185">Reference proteome</keyword>
<organism evidence="3 4">
    <name type="scientific">Thiohalomonas denitrificans</name>
    <dbReference type="NCBI Taxonomy" id="415747"/>
    <lineage>
        <taxon>Bacteria</taxon>
        <taxon>Pseudomonadati</taxon>
        <taxon>Pseudomonadota</taxon>
        <taxon>Gammaproteobacteria</taxon>
        <taxon>Thiohalomonadales</taxon>
        <taxon>Thiohalomonadaceae</taxon>
        <taxon>Thiohalomonas</taxon>
    </lineage>
</organism>
<dbReference type="STRING" id="415747.SAMN03097708_02692"/>
<dbReference type="Proteomes" id="UP000199648">
    <property type="component" value="Unassembled WGS sequence"/>
</dbReference>
<dbReference type="OrthoDB" id="501284at2"/>
<evidence type="ECO:0000313" key="3">
    <source>
        <dbReference type="EMBL" id="SCZ64688.1"/>
    </source>
</evidence>
<feature type="region of interest" description="Disordered" evidence="1">
    <location>
        <begin position="565"/>
        <end position="621"/>
    </location>
</feature>
<dbReference type="EMBL" id="FMWD01000008">
    <property type="protein sequence ID" value="SCZ64688.1"/>
    <property type="molecule type" value="Genomic_DNA"/>
</dbReference>
<dbReference type="PROSITE" id="PS50994">
    <property type="entry name" value="INTEGRASE"/>
    <property type="match status" value="1"/>
</dbReference>
<feature type="compositionally biased region" description="Basic residues" evidence="1">
    <location>
        <begin position="573"/>
        <end position="590"/>
    </location>
</feature>
<dbReference type="InterPro" id="IPR012337">
    <property type="entry name" value="RNaseH-like_sf"/>
</dbReference>
<dbReference type="SUPFAM" id="SSF53098">
    <property type="entry name" value="Ribonuclease H-like"/>
    <property type="match status" value="1"/>
</dbReference>
<dbReference type="AlphaFoldDB" id="A0A1G5QSZ1"/>
<dbReference type="GO" id="GO:0015074">
    <property type="term" value="P:DNA integration"/>
    <property type="evidence" value="ECO:0007669"/>
    <property type="project" value="InterPro"/>
</dbReference>
<evidence type="ECO:0000313" key="4">
    <source>
        <dbReference type="Proteomes" id="UP000199648"/>
    </source>
</evidence>
<gene>
    <name evidence="3" type="ORF">SAMN03097708_02692</name>
</gene>
<dbReference type="Gene3D" id="1.10.10.60">
    <property type="entry name" value="Homeodomain-like"/>
    <property type="match status" value="1"/>
</dbReference>